<comment type="caution">
    <text evidence="12">The sequence shown here is derived from an EMBL/GenBank/DDBJ whole genome shotgun (WGS) entry which is preliminary data.</text>
</comment>
<keyword evidence="4 7" id="KW-0067">ATP-binding</keyword>
<dbReference type="SMART" id="SM00490">
    <property type="entry name" value="HELICc"/>
    <property type="match status" value="1"/>
</dbReference>
<dbReference type="SUPFAM" id="SSF52540">
    <property type="entry name" value="P-loop containing nucleoside triphosphate hydrolases"/>
    <property type="match status" value="1"/>
</dbReference>
<name>A0A835W9D1_CHLIN</name>
<proteinExistence type="inferred from homology"/>
<feature type="short sequence motif" description="Q motif" evidence="6">
    <location>
        <begin position="13"/>
        <end position="41"/>
    </location>
</feature>
<dbReference type="CDD" id="cd18787">
    <property type="entry name" value="SF2_C_DEAD"/>
    <property type="match status" value="1"/>
</dbReference>
<dbReference type="PROSITE" id="PS51194">
    <property type="entry name" value="HELICASE_CTER"/>
    <property type="match status" value="1"/>
</dbReference>
<dbReference type="InterPro" id="IPR014001">
    <property type="entry name" value="Helicase_ATP-bd"/>
</dbReference>
<dbReference type="PROSITE" id="PS51195">
    <property type="entry name" value="Q_MOTIF"/>
    <property type="match status" value="1"/>
</dbReference>
<keyword evidence="1 7" id="KW-0547">Nucleotide-binding</keyword>
<evidence type="ECO:0000313" key="13">
    <source>
        <dbReference type="Proteomes" id="UP000650467"/>
    </source>
</evidence>
<keyword evidence="3 7" id="KW-0347">Helicase</keyword>
<comment type="domain">
    <text evidence="7">The Q motif is unique to and characteristic of the DEAD box family of RNA helicases and controls ATP binding and hydrolysis.</text>
</comment>
<dbReference type="GO" id="GO:0003724">
    <property type="term" value="F:RNA helicase activity"/>
    <property type="evidence" value="ECO:0007669"/>
    <property type="project" value="UniProtKB-EC"/>
</dbReference>
<evidence type="ECO:0000259" key="11">
    <source>
        <dbReference type="PROSITE" id="PS51195"/>
    </source>
</evidence>
<dbReference type="InterPro" id="IPR001650">
    <property type="entry name" value="Helicase_C-like"/>
</dbReference>
<dbReference type="InterPro" id="IPR014014">
    <property type="entry name" value="RNA_helicase_DEAD_Q_motif"/>
</dbReference>
<dbReference type="EC" id="3.6.4.13" evidence="7"/>
<comment type="function">
    <text evidence="7">RNA helicase.</text>
</comment>
<reference evidence="12" key="1">
    <citation type="journal article" date="2020" name="bioRxiv">
        <title>Comparative genomics of Chlamydomonas.</title>
        <authorList>
            <person name="Craig R.J."/>
            <person name="Hasan A.R."/>
            <person name="Ness R.W."/>
            <person name="Keightley P.D."/>
        </authorList>
    </citation>
    <scope>NUCLEOTIDE SEQUENCE</scope>
    <source>
        <strain evidence="12">SAG 7.73</strain>
    </source>
</reference>
<evidence type="ECO:0000256" key="7">
    <source>
        <dbReference type="RuleBase" id="RU365068"/>
    </source>
</evidence>
<dbReference type="Pfam" id="PF00271">
    <property type="entry name" value="Helicase_C"/>
    <property type="match status" value="1"/>
</dbReference>
<feature type="region of interest" description="Disordered" evidence="8">
    <location>
        <begin position="513"/>
        <end position="570"/>
    </location>
</feature>
<dbReference type="OrthoDB" id="10256233at2759"/>
<evidence type="ECO:0000256" key="4">
    <source>
        <dbReference type="ARBA" id="ARBA00022840"/>
    </source>
</evidence>
<evidence type="ECO:0000259" key="9">
    <source>
        <dbReference type="PROSITE" id="PS51192"/>
    </source>
</evidence>
<evidence type="ECO:0000313" key="12">
    <source>
        <dbReference type="EMBL" id="KAG2442919.1"/>
    </source>
</evidence>
<dbReference type="GO" id="GO:0003723">
    <property type="term" value="F:RNA binding"/>
    <property type="evidence" value="ECO:0007669"/>
    <property type="project" value="UniProtKB-UniRule"/>
</dbReference>
<dbReference type="InterPro" id="IPR027417">
    <property type="entry name" value="P-loop_NTPase"/>
</dbReference>
<feature type="domain" description="Helicase C-terminal" evidence="10">
    <location>
        <begin position="340"/>
        <end position="501"/>
    </location>
</feature>
<feature type="domain" description="Helicase ATP-binding" evidence="9">
    <location>
        <begin position="44"/>
        <end position="240"/>
    </location>
</feature>
<accession>A0A835W9D1</accession>
<keyword evidence="2 7" id="KW-0378">Hydrolase</keyword>
<comment type="similarity">
    <text evidence="7">Belongs to the DEAD box helicase family.</text>
</comment>
<dbReference type="PANTHER" id="PTHR24031">
    <property type="entry name" value="RNA HELICASE"/>
    <property type="match status" value="1"/>
</dbReference>
<dbReference type="Pfam" id="PF00270">
    <property type="entry name" value="DEAD"/>
    <property type="match status" value="1"/>
</dbReference>
<sequence length="570" mass="60341">MSGEEAFFASEHDNFAGLGVSPTIQVALEASGFKRPSRIQELAAPHILRGRNVVVAAETGSGKTLSYLVPIAHLMLKQRAAMQQHAAALEAAGPVADGAERPRFTRYLALVLCPNVALCQQVAAAVNALRGPDADGKQQQLVSAAVINSSNPPPFETPDVVVATPAGLLNIIDDAGGAYGWLWSEDGMQARIRHVILDEADLLLTPAFSRATQRILTLFKTADRRRVEAKLFEELGFSGKDEFDRLPRALQVAAWTGGAPAMLAEGYRPKRSLDPDAKYGPYWRRQYIYSAATLPAATYSDVGSAIAKAHPDAVWVSTDLLHSSKPQVEHAWREVTDDDSTIHLLDTIKSDPDYQARSGKTLVFTADGASADAVSEVLAGGDVPHVVYHKSRPMGEQAAALAALREQPGCVMVCTDAAARGLDVQDIKHVVQADFAANAIDFIHRIGRTARAGRGGRVTSLFRPHNRPLVEVLQGYIADGVALEAAFSRARSFSKKLKKTGGVFVPRGMAAGGEEAGEGEAGEAAAEGQEGAAGAGRRGPGRGAGGGRGAGRGRGRAGREEAAQEEAARS</sequence>
<dbReference type="PROSITE" id="PS51192">
    <property type="entry name" value="HELICASE_ATP_BIND_1"/>
    <property type="match status" value="1"/>
</dbReference>
<evidence type="ECO:0000256" key="6">
    <source>
        <dbReference type="PROSITE-ProRule" id="PRU00552"/>
    </source>
</evidence>
<comment type="catalytic activity">
    <reaction evidence="7">
        <text>ATP + H2O = ADP + phosphate + H(+)</text>
        <dbReference type="Rhea" id="RHEA:13065"/>
        <dbReference type="ChEBI" id="CHEBI:15377"/>
        <dbReference type="ChEBI" id="CHEBI:15378"/>
        <dbReference type="ChEBI" id="CHEBI:30616"/>
        <dbReference type="ChEBI" id="CHEBI:43474"/>
        <dbReference type="ChEBI" id="CHEBI:456216"/>
        <dbReference type="EC" id="3.6.4.13"/>
    </reaction>
</comment>
<keyword evidence="13" id="KW-1185">Reference proteome</keyword>
<dbReference type="Gene3D" id="3.40.50.300">
    <property type="entry name" value="P-loop containing nucleotide triphosphate hydrolases"/>
    <property type="match status" value="2"/>
</dbReference>
<evidence type="ECO:0000256" key="5">
    <source>
        <dbReference type="ARBA" id="ARBA00022884"/>
    </source>
</evidence>
<dbReference type="SMART" id="SM00487">
    <property type="entry name" value="DEXDc"/>
    <property type="match status" value="1"/>
</dbReference>
<dbReference type="Proteomes" id="UP000650467">
    <property type="component" value="Unassembled WGS sequence"/>
</dbReference>
<dbReference type="GO" id="GO:0016787">
    <property type="term" value="F:hydrolase activity"/>
    <property type="evidence" value="ECO:0007669"/>
    <property type="project" value="UniProtKB-KW"/>
</dbReference>
<evidence type="ECO:0000259" key="10">
    <source>
        <dbReference type="PROSITE" id="PS51194"/>
    </source>
</evidence>
<evidence type="ECO:0000256" key="2">
    <source>
        <dbReference type="ARBA" id="ARBA00022801"/>
    </source>
</evidence>
<dbReference type="GO" id="GO:0005524">
    <property type="term" value="F:ATP binding"/>
    <property type="evidence" value="ECO:0007669"/>
    <property type="project" value="UniProtKB-UniRule"/>
</dbReference>
<feature type="compositionally biased region" description="Basic and acidic residues" evidence="8">
    <location>
        <begin position="557"/>
        <end position="570"/>
    </location>
</feature>
<dbReference type="EMBL" id="JAEHOC010000004">
    <property type="protein sequence ID" value="KAG2442919.1"/>
    <property type="molecule type" value="Genomic_DNA"/>
</dbReference>
<feature type="compositionally biased region" description="Gly residues" evidence="8">
    <location>
        <begin position="531"/>
        <end position="550"/>
    </location>
</feature>
<protein>
    <recommendedName>
        <fullName evidence="7">ATP-dependent RNA helicase</fullName>
        <ecNumber evidence="7">3.6.4.13</ecNumber>
    </recommendedName>
</protein>
<gene>
    <name evidence="12" type="ORF">HXX76_002995</name>
</gene>
<evidence type="ECO:0000256" key="3">
    <source>
        <dbReference type="ARBA" id="ARBA00022806"/>
    </source>
</evidence>
<dbReference type="InterPro" id="IPR011545">
    <property type="entry name" value="DEAD/DEAH_box_helicase_dom"/>
</dbReference>
<feature type="domain" description="DEAD-box RNA helicase Q" evidence="11">
    <location>
        <begin position="13"/>
        <end position="41"/>
    </location>
</feature>
<keyword evidence="5 7" id="KW-0694">RNA-binding</keyword>
<evidence type="ECO:0000256" key="8">
    <source>
        <dbReference type="SAM" id="MobiDB-lite"/>
    </source>
</evidence>
<dbReference type="AlphaFoldDB" id="A0A835W9D1"/>
<evidence type="ECO:0000256" key="1">
    <source>
        <dbReference type="ARBA" id="ARBA00022741"/>
    </source>
</evidence>
<organism evidence="12 13">
    <name type="scientific">Chlamydomonas incerta</name>
    <dbReference type="NCBI Taxonomy" id="51695"/>
    <lineage>
        <taxon>Eukaryota</taxon>
        <taxon>Viridiplantae</taxon>
        <taxon>Chlorophyta</taxon>
        <taxon>core chlorophytes</taxon>
        <taxon>Chlorophyceae</taxon>
        <taxon>CS clade</taxon>
        <taxon>Chlamydomonadales</taxon>
        <taxon>Chlamydomonadaceae</taxon>
        <taxon>Chlamydomonas</taxon>
    </lineage>
</organism>